<protein>
    <submittedName>
        <fullName evidence="1">Uncharacterized protein</fullName>
    </submittedName>
</protein>
<gene>
    <name evidence="1" type="ORF">BsIDN1_27160</name>
</gene>
<sequence length="60" mass="6718">MAMPKKNKMMNRGAAIASICFALFFFIILARFIYIQITGTVDGQVLAAKANEQYQSKKNT</sequence>
<dbReference type="Proteomes" id="UP000464658">
    <property type="component" value="Chromosome"/>
</dbReference>
<name>A0A5S9M8A6_BACIA</name>
<proteinExistence type="predicted"/>
<evidence type="ECO:0000313" key="2">
    <source>
        <dbReference type="Proteomes" id="UP000464658"/>
    </source>
</evidence>
<accession>A0A5S9M8A6</accession>
<evidence type="ECO:0000313" key="1">
    <source>
        <dbReference type="EMBL" id="BBP89098.1"/>
    </source>
</evidence>
<organism evidence="1 2">
    <name type="scientific">Bacillus safensis</name>
    <dbReference type="NCBI Taxonomy" id="561879"/>
    <lineage>
        <taxon>Bacteria</taxon>
        <taxon>Bacillati</taxon>
        <taxon>Bacillota</taxon>
        <taxon>Bacilli</taxon>
        <taxon>Bacillales</taxon>
        <taxon>Bacillaceae</taxon>
        <taxon>Bacillus</taxon>
    </lineage>
</organism>
<dbReference type="AlphaFoldDB" id="A0A5S9M8A6"/>
<reference evidence="1 2" key="1">
    <citation type="submission" date="2019-12" db="EMBL/GenBank/DDBJ databases">
        <title>Full genome sequence of a Bacillus safensis strain isolated from commercially available natto in Indonesia.</title>
        <authorList>
            <person name="Yoshida M."/>
            <person name="Uomi M."/>
            <person name="Waturangi D."/>
            <person name="Ekaputri J.J."/>
            <person name="Setiamarga D.H.E."/>
        </authorList>
    </citation>
    <scope>NUCLEOTIDE SEQUENCE [LARGE SCALE GENOMIC DNA]</scope>
    <source>
        <strain evidence="1 2">IDN1</strain>
    </source>
</reference>
<dbReference type="EMBL" id="AP021906">
    <property type="protein sequence ID" value="BBP89098.1"/>
    <property type="molecule type" value="Genomic_DNA"/>
</dbReference>